<evidence type="ECO:0000313" key="2">
    <source>
        <dbReference type="Proteomes" id="UP001358417"/>
    </source>
</evidence>
<dbReference type="InterPro" id="IPR021833">
    <property type="entry name" value="DUF3425"/>
</dbReference>
<dbReference type="PANTHER" id="PTHR38116:SF1">
    <property type="entry name" value="BZIP DOMAIN-CONTAINING PROTEIN"/>
    <property type="match status" value="1"/>
</dbReference>
<name>A0AAV9NIK6_9EURO</name>
<dbReference type="GeneID" id="89979378"/>
<keyword evidence="2" id="KW-1185">Reference proteome</keyword>
<proteinExistence type="predicted"/>
<comment type="caution">
    <text evidence="1">The sequence shown here is derived from an EMBL/GenBank/DDBJ whole genome shotgun (WGS) entry which is preliminary data.</text>
</comment>
<organism evidence="1 2">
    <name type="scientific">Exophiala bonariae</name>
    <dbReference type="NCBI Taxonomy" id="1690606"/>
    <lineage>
        <taxon>Eukaryota</taxon>
        <taxon>Fungi</taxon>
        <taxon>Dikarya</taxon>
        <taxon>Ascomycota</taxon>
        <taxon>Pezizomycotina</taxon>
        <taxon>Eurotiomycetes</taxon>
        <taxon>Chaetothyriomycetidae</taxon>
        <taxon>Chaetothyriales</taxon>
        <taxon>Herpotrichiellaceae</taxon>
        <taxon>Exophiala</taxon>
    </lineage>
</organism>
<evidence type="ECO:0000313" key="1">
    <source>
        <dbReference type="EMBL" id="KAK5058960.1"/>
    </source>
</evidence>
<sequence>MIVSVKGKRLALLKNAGNDPRQHPTNVAQVNAHSLHLQTRPSQKESIPFNSEATAAASEVDATTSVRILPQLATPTTSTNTCEVSSLTTVPMPMYPQSSPASQSPASSVSVSTSAEDCMMSHSNNTVFTALFKNGRVLGIPCGTQMLWKLSMRGPDVPATLQPTMLQRTVMHTSWIDRFPFPRMRDNFIKLNGIIDEEDFLACLFDTQSFTIVPGTMSWDPDGWIIGKDFREKWGFLFY</sequence>
<reference evidence="1 2" key="1">
    <citation type="submission" date="2023-08" db="EMBL/GenBank/DDBJ databases">
        <title>Black Yeasts Isolated from many extreme environments.</title>
        <authorList>
            <person name="Coleine C."/>
            <person name="Stajich J.E."/>
            <person name="Selbmann L."/>
        </authorList>
    </citation>
    <scope>NUCLEOTIDE SEQUENCE [LARGE SCALE GENOMIC DNA]</scope>
    <source>
        <strain evidence="1 2">CCFEE 5792</strain>
    </source>
</reference>
<dbReference type="Pfam" id="PF11905">
    <property type="entry name" value="DUF3425"/>
    <property type="match status" value="1"/>
</dbReference>
<accession>A0AAV9NIK6</accession>
<dbReference type="Proteomes" id="UP001358417">
    <property type="component" value="Unassembled WGS sequence"/>
</dbReference>
<dbReference type="AlphaFoldDB" id="A0AAV9NIK6"/>
<dbReference type="PANTHER" id="PTHR38116">
    <property type="entry name" value="CHROMOSOME 7, WHOLE GENOME SHOTGUN SEQUENCE"/>
    <property type="match status" value="1"/>
</dbReference>
<dbReference type="EMBL" id="JAVRRD010000005">
    <property type="protein sequence ID" value="KAK5058960.1"/>
    <property type="molecule type" value="Genomic_DNA"/>
</dbReference>
<protein>
    <submittedName>
        <fullName evidence="1">Uncharacterized protein</fullName>
    </submittedName>
</protein>
<dbReference type="RefSeq" id="XP_064709483.1">
    <property type="nucleotide sequence ID" value="XM_064854757.1"/>
</dbReference>
<gene>
    <name evidence="1" type="ORF">LTR84_011224</name>
</gene>